<sequence length="70" mass="7914">MAGKTCPKCARSMEEGYTIDAGDYSMPSVGVWHRGKPEKSFWGLKTRKADKREIVAWRCTSCGFLEHYAP</sequence>
<gene>
    <name evidence="1" type="ORF">GRI69_00035</name>
</gene>
<protein>
    <submittedName>
        <fullName evidence="1">Uncharacterized protein</fullName>
    </submittedName>
</protein>
<reference evidence="1 2" key="1">
    <citation type="submission" date="2019-12" db="EMBL/GenBank/DDBJ databases">
        <title>Genomic-based taxomic classification of the family Erythrobacteraceae.</title>
        <authorList>
            <person name="Xu L."/>
        </authorList>
    </citation>
    <scope>NUCLEOTIDE SEQUENCE [LARGE SCALE GENOMIC DNA]</scope>
    <source>
        <strain evidence="1 2">DSM 17792</strain>
    </source>
</reference>
<dbReference type="AlphaFoldDB" id="A0A844XNN1"/>
<comment type="caution">
    <text evidence="1">The sequence shown here is derived from an EMBL/GenBank/DDBJ whole genome shotgun (WGS) entry which is preliminary data.</text>
</comment>
<accession>A0A844XNN1</accession>
<evidence type="ECO:0000313" key="2">
    <source>
        <dbReference type="Proteomes" id="UP000448199"/>
    </source>
</evidence>
<dbReference type="RefSeq" id="WP_160726297.1">
    <property type="nucleotide sequence ID" value="NZ_WTYC01000001.1"/>
</dbReference>
<proteinExistence type="predicted"/>
<evidence type="ECO:0000313" key="1">
    <source>
        <dbReference type="EMBL" id="MXO46652.1"/>
    </source>
</evidence>
<dbReference type="OrthoDB" id="7573292at2"/>
<dbReference type="EMBL" id="WTYC01000001">
    <property type="protein sequence ID" value="MXO46652.1"/>
    <property type="molecule type" value="Genomic_DNA"/>
</dbReference>
<organism evidence="1 2">
    <name type="scientific">Qipengyuania vulgaris</name>
    <dbReference type="NCBI Taxonomy" id="291985"/>
    <lineage>
        <taxon>Bacteria</taxon>
        <taxon>Pseudomonadati</taxon>
        <taxon>Pseudomonadota</taxon>
        <taxon>Alphaproteobacteria</taxon>
        <taxon>Sphingomonadales</taxon>
        <taxon>Erythrobacteraceae</taxon>
        <taxon>Qipengyuania</taxon>
    </lineage>
</organism>
<keyword evidence="2" id="KW-1185">Reference proteome</keyword>
<dbReference type="Proteomes" id="UP000448199">
    <property type="component" value="Unassembled WGS sequence"/>
</dbReference>
<name>A0A844XNN1_9SPHN</name>